<comment type="caution">
    <text evidence="2">The sequence shown here is derived from an EMBL/GenBank/DDBJ whole genome shotgun (WGS) entry which is preliminary data.</text>
</comment>
<organism evidence="2 3">
    <name type="scientific">Lithospermum erythrorhizon</name>
    <name type="common">Purple gromwell</name>
    <name type="synonym">Lithospermum officinale var. erythrorhizon</name>
    <dbReference type="NCBI Taxonomy" id="34254"/>
    <lineage>
        <taxon>Eukaryota</taxon>
        <taxon>Viridiplantae</taxon>
        <taxon>Streptophyta</taxon>
        <taxon>Embryophyta</taxon>
        <taxon>Tracheophyta</taxon>
        <taxon>Spermatophyta</taxon>
        <taxon>Magnoliopsida</taxon>
        <taxon>eudicotyledons</taxon>
        <taxon>Gunneridae</taxon>
        <taxon>Pentapetalae</taxon>
        <taxon>asterids</taxon>
        <taxon>lamiids</taxon>
        <taxon>Boraginales</taxon>
        <taxon>Boraginaceae</taxon>
        <taxon>Boraginoideae</taxon>
        <taxon>Lithospermeae</taxon>
        <taxon>Lithospermum</taxon>
    </lineage>
</organism>
<proteinExistence type="predicted"/>
<keyword evidence="3" id="KW-1185">Reference proteome</keyword>
<dbReference type="GO" id="GO:0006629">
    <property type="term" value="P:lipid metabolic process"/>
    <property type="evidence" value="ECO:0007669"/>
    <property type="project" value="InterPro"/>
</dbReference>
<sequence>MKYQSAVFFLALLQLNLCAGLIKQGEVCVANKACEQGLHCESCVGLLPHCTRYQPLNPFHKVKGLAFNRYSWLTTHNSFARIGTKSGTGSPLLTVMNQQDSVTDQLNNGVRGLMLDMYDFNDDIWLCHSFGGKCFNYTAFQPAVYVLIEVREFLENNPADIVTIIIKDYVTSPNGLTKVFDAAGIKRLWFPVSRMPPDGGEWPTVDDMVRQNQRLVVFTSKQAKESSEGIAYMWNYLVENKYGDAGMIDGSCLNRAESFPLNTSERSLVFMNYFPDAGNFAKACKYNSAPLINMVKTCSEASGRKWPNFIAVDFYKKSDGGGASEAVDMANGQQVCGCSSVGFCKDNVTFGTCEQPGGTPASSGAVKNATSSTERLGILIQVHLLLGILLA</sequence>
<dbReference type="SUPFAM" id="SSF51695">
    <property type="entry name" value="PLC-like phosphodiesterases"/>
    <property type="match status" value="1"/>
</dbReference>
<evidence type="ECO:0000313" key="2">
    <source>
        <dbReference type="EMBL" id="GAA0141823.1"/>
    </source>
</evidence>
<dbReference type="Gene3D" id="3.20.20.190">
    <property type="entry name" value="Phosphatidylinositol (PI) phosphodiesterase"/>
    <property type="match status" value="1"/>
</dbReference>
<dbReference type="Pfam" id="PF26178">
    <property type="entry name" value="PI-PLC_cat"/>
    <property type="match status" value="1"/>
</dbReference>
<dbReference type="EMBL" id="BAABME010000329">
    <property type="protein sequence ID" value="GAA0141823.1"/>
    <property type="molecule type" value="Genomic_DNA"/>
</dbReference>
<dbReference type="GO" id="GO:0008081">
    <property type="term" value="F:phosphoric diester hydrolase activity"/>
    <property type="evidence" value="ECO:0007669"/>
    <property type="project" value="InterPro"/>
</dbReference>
<name>A0AAV3NS92_LITER</name>
<evidence type="ECO:0000256" key="1">
    <source>
        <dbReference type="SAM" id="SignalP"/>
    </source>
</evidence>
<evidence type="ECO:0000313" key="3">
    <source>
        <dbReference type="Proteomes" id="UP001454036"/>
    </source>
</evidence>
<feature type="chain" id="PRO_5043965959" evidence="1">
    <location>
        <begin position="21"/>
        <end position="391"/>
    </location>
</feature>
<dbReference type="InterPro" id="IPR017946">
    <property type="entry name" value="PLC-like_Pdiesterase_TIM-brl"/>
</dbReference>
<keyword evidence="1" id="KW-0732">Signal</keyword>
<protein>
    <submittedName>
        <fullName evidence="2">Uncharacterized protein</fullName>
    </submittedName>
</protein>
<dbReference type="InterPro" id="IPR051057">
    <property type="entry name" value="PI-PLC_domain"/>
</dbReference>
<gene>
    <name evidence="2" type="ORF">LIER_02876</name>
</gene>
<dbReference type="PANTHER" id="PTHR13593:SF134">
    <property type="entry name" value="F14J22.5 PROTEIN"/>
    <property type="match status" value="1"/>
</dbReference>
<reference evidence="2 3" key="1">
    <citation type="submission" date="2024-01" db="EMBL/GenBank/DDBJ databases">
        <title>The complete chloroplast genome sequence of Lithospermum erythrorhizon: insights into the phylogenetic relationship among Boraginaceae species and the maternal lineages of purple gromwells.</title>
        <authorList>
            <person name="Okada T."/>
            <person name="Watanabe K."/>
        </authorList>
    </citation>
    <scope>NUCLEOTIDE SEQUENCE [LARGE SCALE GENOMIC DNA]</scope>
</reference>
<accession>A0AAV3NS92</accession>
<feature type="signal peptide" evidence="1">
    <location>
        <begin position="1"/>
        <end position="20"/>
    </location>
</feature>
<dbReference type="AlphaFoldDB" id="A0AAV3NS92"/>
<dbReference type="Proteomes" id="UP001454036">
    <property type="component" value="Unassembled WGS sequence"/>
</dbReference>
<dbReference type="PANTHER" id="PTHR13593">
    <property type="match status" value="1"/>
</dbReference>
<dbReference type="CDD" id="cd08588">
    <property type="entry name" value="PI-PLCc_At5g67130_like"/>
    <property type="match status" value="1"/>
</dbReference>